<accession>A0A0R3K0Z7</accession>
<protein>
    <recommendedName>
        <fullName evidence="4">Alanine racemase N-terminal domain-containing protein</fullName>
    </recommendedName>
</protein>
<comment type="caution">
    <text evidence="5">The sequence shown here is derived from an EMBL/GenBank/DDBJ whole genome shotgun (WGS) entry which is preliminary data.</text>
</comment>
<proteinExistence type="predicted"/>
<dbReference type="NCBIfam" id="NF040742">
    <property type="entry name" value="racem_Orr"/>
    <property type="match status" value="1"/>
</dbReference>
<evidence type="ECO:0000313" key="5">
    <source>
        <dbReference type="EMBL" id="KRQ86597.1"/>
    </source>
</evidence>
<gene>
    <name evidence="5" type="ORF">ABG79_01580</name>
</gene>
<dbReference type="PANTHER" id="PTHR30511">
    <property type="entry name" value="ALANINE RACEMASE"/>
    <property type="match status" value="1"/>
</dbReference>
<keyword evidence="6" id="KW-1185">Reference proteome</keyword>
<keyword evidence="3" id="KW-0413">Isomerase</keyword>
<dbReference type="EMBL" id="LKHP01000008">
    <property type="protein sequence ID" value="KRQ86597.1"/>
    <property type="molecule type" value="Genomic_DNA"/>
</dbReference>
<dbReference type="Proteomes" id="UP000052015">
    <property type="component" value="Unassembled WGS sequence"/>
</dbReference>
<evidence type="ECO:0000256" key="1">
    <source>
        <dbReference type="ARBA" id="ARBA00001933"/>
    </source>
</evidence>
<dbReference type="GO" id="GO:0008784">
    <property type="term" value="F:alanine racemase activity"/>
    <property type="evidence" value="ECO:0007669"/>
    <property type="project" value="TreeGrafter"/>
</dbReference>
<dbReference type="PATRIC" id="fig|908809.3.peg.1585"/>
<dbReference type="SUPFAM" id="SSF51419">
    <property type="entry name" value="PLP-binding barrel"/>
    <property type="match status" value="1"/>
</dbReference>
<evidence type="ECO:0000256" key="3">
    <source>
        <dbReference type="ARBA" id="ARBA00023235"/>
    </source>
</evidence>
<dbReference type="CDD" id="cd06815">
    <property type="entry name" value="PLPDE_III_AR_like_1"/>
    <property type="match status" value="1"/>
</dbReference>
<dbReference type="InterPro" id="IPR029066">
    <property type="entry name" value="PLP-binding_barrel"/>
</dbReference>
<feature type="domain" description="Alanine racemase N-terminal" evidence="4">
    <location>
        <begin position="8"/>
        <end position="225"/>
    </location>
</feature>
<dbReference type="AlphaFoldDB" id="A0A0R3K0Z7"/>
<dbReference type="PANTHER" id="PTHR30511:SF3">
    <property type="entry name" value="LYSINE RACEMASE"/>
    <property type="match status" value="1"/>
</dbReference>
<dbReference type="RefSeq" id="WP_057978851.1">
    <property type="nucleotide sequence ID" value="NZ_LKHP01000008.1"/>
</dbReference>
<keyword evidence="2" id="KW-0663">Pyridoxal phosphate</keyword>
<dbReference type="Pfam" id="PF01168">
    <property type="entry name" value="Ala_racemase_N"/>
    <property type="match status" value="1"/>
</dbReference>
<organism evidence="5 6">
    <name type="scientific">Caloramator mitchellensis</name>
    <dbReference type="NCBI Taxonomy" id="908809"/>
    <lineage>
        <taxon>Bacteria</taxon>
        <taxon>Bacillati</taxon>
        <taxon>Bacillota</taxon>
        <taxon>Clostridia</taxon>
        <taxon>Eubacteriales</taxon>
        <taxon>Clostridiaceae</taxon>
        <taxon>Caloramator</taxon>
    </lineage>
</organism>
<sequence length="355" mass="39911">MRYPLLEIESKKIEENAKRLIDECHDKGIQIAGVTKVFSGNKKIVKAIVDAGIDILADSRIENLKSFKDYKIPKMLIRIPMKSQIRDLVKYTDIALVSEIEIVKEINKFALKANKKYKVILMVDIGDLREGIFFENKDEIHSAIQEISKMKYVELYGLGTNLTCYGGIIPTSDNLSILVELKKEIEKKFGKQIKFISGGNSETIPLMRTGNMPEGINQLRLGASIALGIGLYDMPLENLYQDTVKLKSEIIEIKQKPSKPIGEISVDAFGNKPHFEDKGIRKRAICAIGKQDVNPEHLIPIDENIQILGASSDHLLLDTTDSCVDYKIGDTLEFKLTYGGLLSAMTSKYIYKRII</sequence>
<reference evidence="5 6" key="1">
    <citation type="submission" date="2015-09" db="EMBL/GenBank/DDBJ databases">
        <title>Draft genome sequence of a Caloramator mitchellensis, a moderate thermophile from the Great Artesian Basin of Australia.</title>
        <authorList>
            <person name="Patel B.K."/>
        </authorList>
    </citation>
    <scope>NUCLEOTIDE SEQUENCE [LARGE SCALE GENOMIC DNA]</scope>
    <source>
        <strain evidence="5 6">VF08</strain>
    </source>
</reference>
<dbReference type="STRING" id="908809.ABG79_01580"/>
<dbReference type="OrthoDB" id="504078at2"/>
<dbReference type="Gene3D" id="3.20.20.10">
    <property type="entry name" value="Alanine racemase"/>
    <property type="match status" value="1"/>
</dbReference>
<evidence type="ECO:0000256" key="2">
    <source>
        <dbReference type="ARBA" id="ARBA00022898"/>
    </source>
</evidence>
<comment type="cofactor">
    <cofactor evidence="1">
        <name>pyridoxal 5'-phosphate</name>
        <dbReference type="ChEBI" id="CHEBI:597326"/>
    </cofactor>
</comment>
<evidence type="ECO:0000313" key="6">
    <source>
        <dbReference type="Proteomes" id="UP000052015"/>
    </source>
</evidence>
<name>A0A0R3K0Z7_CALMK</name>
<dbReference type="GO" id="GO:0005829">
    <property type="term" value="C:cytosol"/>
    <property type="evidence" value="ECO:0007669"/>
    <property type="project" value="TreeGrafter"/>
</dbReference>
<dbReference type="InterPro" id="IPR001608">
    <property type="entry name" value="Ala_racemase_N"/>
</dbReference>
<evidence type="ECO:0000259" key="4">
    <source>
        <dbReference type="Pfam" id="PF01168"/>
    </source>
</evidence>
<dbReference type="GO" id="GO:0030170">
    <property type="term" value="F:pyridoxal phosphate binding"/>
    <property type="evidence" value="ECO:0007669"/>
    <property type="project" value="TreeGrafter"/>
</dbReference>
<dbReference type="InterPro" id="IPR000821">
    <property type="entry name" value="Ala_racemase"/>
</dbReference>